<dbReference type="InterPro" id="IPR014718">
    <property type="entry name" value="GH-type_carb-bd"/>
</dbReference>
<comment type="pathway">
    <text evidence="2">Carbohydrate metabolism; hexose metabolism.</text>
</comment>
<dbReference type="PIRSF" id="PIRSF005096">
    <property type="entry name" value="GALM"/>
    <property type="match status" value="1"/>
</dbReference>
<evidence type="ECO:0000256" key="3">
    <source>
        <dbReference type="ARBA" id="ARBA00006206"/>
    </source>
</evidence>
<evidence type="ECO:0000256" key="1">
    <source>
        <dbReference type="ARBA" id="ARBA00001614"/>
    </source>
</evidence>
<comment type="caution">
    <text evidence="10">The sequence shown here is derived from an EMBL/GenBank/DDBJ whole genome shotgun (WGS) entry which is preliminary data.</text>
</comment>
<dbReference type="InterPro" id="IPR018052">
    <property type="entry name" value="Ald1_epimerase_CS"/>
</dbReference>
<dbReference type="EC" id="5.1.3.3" evidence="4"/>
<dbReference type="InterPro" id="IPR015443">
    <property type="entry name" value="Aldose_1-epimerase"/>
</dbReference>
<evidence type="ECO:0000256" key="6">
    <source>
        <dbReference type="ARBA" id="ARBA00023235"/>
    </source>
</evidence>
<evidence type="ECO:0000313" key="10">
    <source>
        <dbReference type="EMBL" id="MEO3691726.1"/>
    </source>
</evidence>
<protein>
    <recommendedName>
        <fullName evidence="5">Aldose 1-epimerase</fullName>
        <ecNumber evidence="4">5.1.3.3</ecNumber>
    </recommendedName>
    <alternativeName>
        <fullName evidence="9">Galactose mutarotase</fullName>
    </alternativeName>
    <alternativeName>
        <fullName evidence="8">Type-1 mutarotase</fullName>
    </alternativeName>
</protein>
<name>A0ABV0G1X6_9BURK</name>
<evidence type="ECO:0000256" key="7">
    <source>
        <dbReference type="ARBA" id="ARBA00023277"/>
    </source>
</evidence>
<reference evidence="10 11" key="1">
    <citation type="submission" date="2024-05" db="EMBL/GenBank/DDBJ databases">
        <title>Roseateles sp. DJS-2-20 16S ribosomal RNA gene Genome sequencing and assembly.</title>
        <authorList>
            <person name="Woo H."/>
        </authorList>
    </citation>
    <scope>NUCLEOTIDE SEQUENCE [LARGE SCALE GENOMIC DNA]</scope>
    <source>
        <strain evidence="10 11">DJS-2-20</strain>
    </source>
</reference>
<keyword evidence="7" id="KW-0119">Carbohydrate metabolism</keyword>
<dbReference type="RefSeq" id="WP_347704540.1">
    <property type="nucleotide sequence ID" value="NZ_JBDPZD010000002.1"/>
</dbReference>
<dbReference type="Proteomes" id="UP001495147">
    <property type="component" value="Unassembled WGS sequence"/>
</dbReference>
<dbReference type="PROSITE" id="PS00545">
    <property type="entry name" value="ALDOSE_1_EPIMERASE"/>
    <property type="match status" value="1"/>
</dbReference>
<dbReference type="InterPro" id="IPR011013">
    <property type="entry name" value="Gal_mutarotase_sf_dom"/>
</dbReference>
<dbReference type="CDD" id="cd09019">
    <property type="entry name" value="galactose_mutarotase_like"/>
    <property type="match status" value="1"/>
</dbReference>
<dbReference type="InterPro" id="IPR047215">
    <property type="entry name" value="Galactose_mutarotase-like"/>
</dbReference>
<dbReference type="InterPro" id="IPR008183">
    <property type="entry name" value="Aldose_1/G6P_1-epimerase"/>
</dbReference>
<keyword evidence="6 10" id="KW-0413">Isomerase</keyword>
<evidence type="ECO:0000256" key="9">
    <source>
        <dbReference type="ARBA" id="ARBA00033373"/>
    </source>
</evidence>
<dbReference type="Pfam" id="PF01263">
    <property type="entry name" value="Aldose_epim"/>
    <property type="match status" value="1"/>
</dbReference>
<evidence type="ECO:0000256" key="5">
    <source>
        <dbReference type="ARBA" id="ARBA00014165"/>
    </source>
</evidence>
<evidence type="ECO:0000256" key="2">
    <source>
        <dbReference type="ARBA" id="ARBA00005028"/>
    </source>
</evidence>
<evidence type="ECO:0000256" key="8">
    <source>
        <dbReference type="ARBA" id="ARBA00032300"/>
    </source>
</evidence>
<dbReference type="Gene3D" id="2.70.98.10">
    <property type="match status" value="1"/>
</dbReference>
<comment type="catalytic activity">
    <reaction evidence="1">
        <text>alpha-D-glucose = beta-D-glucose</text>
        <dbReference type="Rhea" id="RHEA:10264"/>
        <dbReference type="ChEBI" id="CHEBI:15903"/>
        <dbReference type="ChEBI" id="CHEBI:17925"/>
        <dbReference type="EC" id="5.1.3.3"/>
    </reaction>
</comment>
<dbReference type="GO" id="GO:0016853">
    <property type="term" value="F:isomerase activity"/>
    <property type="evidence" value="ECO:0007669"/>
    <property type="project" value="UniProtKB-KW"/>
</dbReference>
<accession>A0ABV0G1X6</accession>
<evidence type="ECO:0000313" key="11">
    <source>
        <dbReference type="Proteomes" id="UP001495147"/>
    </source>
</evidence>
<keyword evidence="11" id="KW-1185">Reference proteome</keyword>
<dbReference type="EMBL" id="JBDPZD010000002">
    <property type="protein sequence ID" value="MEO3691726.1"/>
    <property type="molecule type" value="Genomic_DNA"/>
</dbReference>
<proteinExistence type="inferred from homology"/>
<organism evidence="10 11">
    <name type="scientific">Roseateles paludis</name>
    <dbReference type="NCBI Taxonomy" id="3145238"/>
    <lineage>
        <taxon>Bacteria</taxon>
        <taxon>Pseudomonadati</taxon>
        <taxon>Pseudomonadota</taxon>
        <taxon>Betaproteobacteria</taxon>
        <taxon>Burkholderiales</taxon>
        <taxon>Sphaerotilaceae</taxon>
        <taxon>Roseateles</taxon>
    </lineage>
</organism>
<dbReference type="PANTHER" id="PTHR10091">
    <property type="entry name" value="ALDOSE-1-EPIMERASE"/>
    <property type="match status" value="1"/>
</dbReference>
<comment type="similarity">
    <text evidence="3">Belongs to the aldose epimerase family.</text>
</comment>
<dbReference type="PANTHER" id="PTHR10091:SF0">
    <property type="entry name" value="GALACTOSE MUTAROTASE"/>
    <property type="match status" value="1"/>
</dbReference>
<sequence>MSSTYTLSDDCGLTASFTPFGATWLSAKFNGRELMLGHADVAAYATEKSFLGCMVGRYANRIAGSRYVLDGQEVKLPSNEGPNLLHGGSPGYHLRDWTLLYADSRELRLKLHSPDGDQGFPGALDVELSYRITGPGEVRLSWTARCSKPCPVNLTNHSYFNLDGTEERIDAHRVRLEALRVLPVDWAGLPSGEPTAVNGTRFDLREWTPALGADGAGFDHCFIGSGAQMRSGDGRVQLDIGTSLPGLQYYTGRHLTGSRGRTGRAFPAFAGFAIEPQYWPDSPNHPGWPSAVVRPGEVQAHHILYRFSTPA</sequence>
<evidence type="ECO:0000256" key="4">
    <source>
        <dbReference type="ARBA" id="ARBA00013185"/>
    </source>
</evidence>
<dbReference type="NCBIfam" id="NF008277">
    <property type="entry name" value="PRK11055.1"/>
    <property type="match status" value="1"/>
</dbReference>
<dbReference type="SUPFAM" id="SSF74650">
    <property type="entry name" value="Galactose mutarotase-like"/>
    <property type="match status" value="1"/>
</dbReference>
<gene>
    <name evidence="10" type="ORF">ABDJ85_09615</name>
</gene>